<dbReference type="InterPro" id="IPR050442">
    <property type="entry name" value="Peptidase_S1_coag_factors"/>
</dbReference>
<evidence type="ECO:0000256" key="3">
    <source>
        <dbReference type="SAM" id="Phobius"/>
    </source>
</evidence>
<evidence type="ECO:0000256" key="2">
    <source>
        <dbReference type="SAM" id="MobiDB-lite"/>
    </source>
</evidence>
<evidence type="ECO:0000259" key="4">
    <source>
        <dbReference type="PROSITE" id="PS50998"/>
    </source>
</evidence>
<protein>
    <submittedName>
        <fullName evidence="5">Proline rich and Gla domain 4</fullName>
    </submittedName>
</protein>
<evidence type="ECO:0000313" key="5">
    <source>
        <dbReference type="Ensembl" id="ENSBMSP00010017397.1"/>
    </source>
</evidence>
<feature type="domain" description="Gla" evidence="4">
    <location>
        <begin position="101"/>
        <end position="147"/>
    </location>
</feature>
<reference evidence="5" key="1">
    <citation type="submission" date="2023-09" db="UniProtKB">
        <authorList>
            <consortium name="Ensembl"/>
        </authorList>
    </citation>
    <scope>IDENTIFICATION</scope>
</reference>
<sequence length="272" mass="30836">LLGAEHAPLSRRRTRDLETSPKPAPGAPRRGQNWLRAAGLAQVSGQKLRRQRRQRQREAAPRRRLPTARPPQVGRPPGGGVRPVFTSKEEANLFIRRHLLYNRFDLELFTPSDLERECREELCNYEEAREIFVDEDKTMTFWQEYSIKGPTTKSDANREKIDVMGLLTGLIAAGVFLVIFGLLGYYLCITKCNRQRHPGSSATYARRGRHTPSIIFRRPEEPVLSPLPPSVEDTGLPSYEQAMALTRKHNVSPPPPYPGPAKGFRTCQFSPL</sequence>
<dbReference type="SUPFAM" id="SSF57630">
    <property type="entry name" value="GLA-domain"/>
    <property type="match status" value="1"/>
</dbReference>
<dbReference type="Pfam" id="PF00594">
    <property type="entry name" value="Gla"/>
    <property type="match status" value="1"/>
</dbReference>
<dbReference type="AlphaFoldDB" id="A0A8C0D988"/>
<keyword evidence="3" id="KW-0472">Membrane</keyword>
<keyword evidence="3" id="KW-1133">Transmembrane helix</keyword>
<dbReference type="InterPro" id="IPR035972">
    <property type="entry name" value="GLA-like_dom_SF"/>
</dbReference>
<dbReference type="Gene3D" id="4.10.740.10">
    <property type="entry name" value="Coagulation Factor IX"/>
    <property type="match status" value="1"/>
</dbReference>
<dbReference type="PANTHER" id="PTHR24278">
    <property type="entry name" value="COAGULATION FACTOR"/>
    <property type="match status" value="1"/>
</dbReference>
<dbReference type="PROSITE" id="PS00011">
    <property type="entry name" value="GLA_1"/>
    <property type="match status" value="1"/>
</dbReference>
<dbReference type="FunFam" id="4.10.740.10:FF:000001">
    <property type="entry name" value="vitamin K-dependent protein S"/>
    <property type="match status" value="1"/>
</dbReference>
<dbReference type="InterPro" id="IPR017857">
    <property type="entry name" value="Coagulation_fac-like_Gla_dom"/>
</dbReference>
<dbReference type="InterPro" id="IPR000294">
    <property type="entry name" value="GLA_domain"/>
</dbReference>
<name>A0A8C0D988_BALMU</name>
<evidence type="ECO:0000256" key="1">
    <source>
        <dbReference type="ARBA" id="ARBA00023157"/>
    </source>
</evidence>
<dbReference type="GO" id="GO:0005886">
    <property type="term" value="C:plasma membrane"/>
    <property type="evidence" value="ECO:0007669"/>
    <property type="project" value="Ensembl"/>
</dbReference>
<dbReference type="GeneTree" id="ENSGT00940000158268"/>
<keyword evidence="3" id="KW-0812">Transmembrane</keyword>
<dbReference type="PRINTS" id="PR00001">
    <property type="entry name" value="GLABLOOD"/>
</dbReference>
<feature type="region of interest" description="Disordered" evidence="2">
    <location>
        <begin position="1"/>
        <end position="82"/>
    </location>
</feature>
<dbReference type="GO" id="GO:0005509">
    <property type="term" value="F:calcium ion binding"/>
    <property type="evidence" value="ECO:0007669"/>
    <property type="project" value="InterPro"/>
</dbReference>
<dbReference type="PANTHER" id="PTHR24278:SF38">
    <property type="entry name" value="TRANSMEMBRANE GAMMA-CARBOXYGLUTAMIC ACID PROTEIN 4"/>
    <property type="match status" value="1"/>
</dbReference>
<feature type="transmembrane region" description="Helical" evidence="3">
    <location>
        <begin position="163"/>
        <end position="187"/>
    </location>
</feature>
<keyword evidence="1" id="KW-1015">Disulfide bond</keyword>
<proteinExistence type="predicted"/>
<gene>
    <name evidence="5" type="primary">PRRG4</name>
</gene>
<dbReference type="Ensembl" id="ENSBMST00010019215.1">
    <property type="protein sequence ID" value="ENSBMSP00010017397.1"/>
    <property type="gene ID" value="ENSBMSG00010012641.1"/>
</dbReference>
<dbReference type="SMART" id="SM00069">
    <property type="entry name" value="GLA"/>
    <property type="match status" value="1"/>
</dbReference>
<dbReference type="GO" id="GO:0005615">
    <property type="term" value="C:extracellular space"/>
    <property type="evidence" value="ECO:0007669"/>
    <property type="project" value="TreeGrafter"/>
</dbReference>
<organism evidence="5">
    <name type="scientific">Balaenoptera musculus</name>
    <name type="common">Blue whale</name>
    <dbReference type="NCBI Taxonomy" id="9771"/>
    <lineage>
        <taxon>Eukaryota</taxon>
        <taxon>Metazoa</taxon>
        <taxon>Chordata</taxon>
        <taxon>Craniata</taxon>
        <taxon>Vertebrata</taxon>
        <taxon>Euteleostomi</taxon>
        <taxon>Mammalia</taxon>
        <taxon>Eutheria</taxon>
        <taxon>Laurasiatheria</taxon>
        <taxon>Artiodactyla</taxon>
        <taxon>Whippomorpha</taxon>
        <taxon>Cetacea</taxon>
        <taxon>Mysticeti</taxon>
        <taxon>Balaenopteridae</taxon>
        <taxon>Balaenoptera</taxon>
    </lineage>
</organism>
<dbReference type="PROSITE" id="PS50998">
    <property type="entry name" value="GLA_2"/>
    <property type="match status" value="1"/>
</dbReference>
<accession>A0A8C0D988</accession>
<dbReference type="GO" id="GO:0050699">
    <property type="term" value="F:WW domain binding"/>
    <property type="evidence" value="ECO:0007669"/>
    <property type="project" value="Ensembl"/>
</dbReference>